<comment type="catalytic activity">
    <reaction evidence="2">
        <text>Thiol-dependent hydrolysis of ester, thioester, amide, peptide and isopeptide bonds formed by the C-terminal Gly of ubiquitin (a 76-residue protein attached to proteins as an intracellular targeting signal).</text>
        <dbReference type="EC" id="3.4.19.12"/>
    </reaction>
</comment>
<gene>
    <name evidence="5" type="ordered locus">AXX17_At5g57300</name>
    <name evidence="6" type="ORF">AN1_LOCUS26091</name>
</gene>
<reference evidence="5" key="2">
    <citation type="submission" date="2016-03" db="EMBL/GenBank/DDBJ databases">
        <title>Full-length assembly of Arabidopsis thaliana Ler reveals the complement of translocations and inversions.</title>
        <authorList>
            <person name="Zapata L."/>
            <person name="Schneeberger K."/>
            <person name="Ossowski S."/>
        </authorList>
    </citation>
    <scope>NUCLEOTIDE SEQUENCE [LARGE SCALE GENOMIC DNA]</scope>
    <source>
        <tissue evidence="5">Leaf</tissue>
    </source>
</reference>
<evidence type="ECO:0000256" key="2">
    <source>
        <dbReference type="RuleBase" id="RU366025"/>
    </source>
</evidence>
<dbReference type="InterPro" id="IPR001394">
    <property type="entry name" value="Peptidase_C19_UCH"/>
</dbReference>
<dbReference type="InterPro" id="IPR050164">
    <property type="entry name" value="Peptidase_C19"/>
</dbReference>
<dbReference type="FunFam" id="3.90.70.10:FF:000078">
    <property type="entry name" value="Ubiquitin carboxyl-terminal hydrolase 23"/>
    <property type="match status" value="1"/>
</dbReference>
<keyword evidence="2" id="KW-0788">Thiol protease</keyword>
<evidence type="ECO:0000313" key="6">
    <source>
        <dbReference type="EMBL" id="VYS70712.1"/>
    </source>
</evidence>
<dbReference type="GO" id="GO:0016579">
    <property type="term" value="P:protein deubiquitination"/>
    <property type="evidence" value="ECO:0007669"/>
    <property type="project" value="InterPro"/>
</dbReference>
<dbReference type="Proteomes" id="UP000426265">
    <property type="component" value="Unassembled WGS sequence"/>
</dbReference>
<evidence type="ECO:0000313" key="5">
    <source>
        <dbReference type="EMBL" id="OAO89956.1"/>
    </source>
</evidence>
<dbReference type="PROSITE" id="PS00972">
    <property type="entry name" value="USP_1"/>
    <property type="match status" value="1"/>
</dbReference>
<dbReference type="GO" id="GO:0006508">
    <property type="term" value="P:proteolysis"/>
    <property type="evidence" value="ECO:0007669"/>
    <property type="project" value="UniProtKB-KW"/>
</dbReference>
<dbReference type="CDD" id="cd02661">
    <property type="entry name" value="Peptidase_C19E"/>
    <property type="match status" value="1"/>
</dbReference>
<accession>A0A178U7V9</accession>
<keyword evidence="2" id="KW-0645">Protease</keyword>
<dbReference type="InterPro" id="IPR028889">
    <property type="entry name" value="USP"/>
</dbReference>
<dbReference type="Proteomes" id="UP000078284">
    <property type="component" value="Chromosome 5"/>
</dbReference>
<feature type="compositionally biased region" description="Polar residues" evidence="3">
    <location>
        <begin position="1"/>
        <end position="24"/>
    </location>
</feature>
<dbReference type="PANTHER" id="PTHR24006">
    <property type="entry name" value="UBIQUITIN CARBOXYL-TERMINAL HYDROLASE"/>
    <property type="match status" value="1"/>
</dbReference>
<evidence type="ECO:0000313" key="8">
    <source>
        <dbReference type="Proteomes" id="UP000426265"/>
    </source>
</evidence>
<proteinExistence type="inferred from homology"/>
<dbReference type="PROSITE" id="PS50235">
    <property type="entry name" value="USP_3"/>
    <property type="match status" value="1"/>
</dbReference>
<feature type="region of interest" description="Disordered" evidence="3">
    <location>
        <begin position="723"/>
        <end position="749"/>
    </location>
</feature>
<comment type="function">
    <text evidence="2">Recognizes and hydrolyzes the peptide bond at the C-terminal Gly of ubiquitin. Involved in the processing of poly-ubiquitin precursors as well as that of ubiquitinated proteins.</text>
</comment>
<protein>
    <recommendedName>
        <fullName evidence="2">Ubiquitin carboxyl-terminal hydrolase</fullName>
        <ecNumber evidence="2">3.4.19.12</ecNumber>
    </recommendedName>
</protein>
<keyword evidence="2" id="KW-0378">Hydrolase</keyword>
<dbReference type="ExpressionAtlas" id="A0A178U7V9">
    <property type="expression patterns" value="baseline and differential"/>
</dbReference>
<evidence type="ECO:0000259" key="4">
    <source>
        <dbReference type="PROSITE" id="PS50235"/>
    </source>
</evidence>
<name>A0A178U7V9_ARATH</name>
<dbReference type="Pfam" id="PF00443">
    <property type="entry name" value="UCH"/>
    <property type="match status" value="1"/>
</dbReference>
<organism evidence="5 7">
    <name type="scientific">Arabidopsis thaliana</name>
    <name type="common">Mouse-ear cress</name>
    <dbReference type="NCBI Taxonomy" id="3702"/>
    <lineage>
        <taxon>Eukaryota</taxon>
        <taxon>Viridiplantae</taxon>
        <taxon>Streptophyta</taxon>
        <taxon>Embryophyta</taxon>
        <taxon>Tracheophyta</taxon>
        <taxon>Spermatophyta</taxon>
        <taxon>Magnoliopsida</taxon>
        <taxon>eudicotyledons</taxon>
        <taxon>Gunneridae</taxon>
        <taxon>Pentapetalae</taxon>
        <taxon>rosids</taxon>
        <taxon>malvids</taxon>
        <taxon>Brassicales</taxon>
        <taxon>Brassicaceae</taxon>
        <taxon>Camelineae</taxon>
        <taxon>Arabidopsis</taxon>
    </lineage>
</organism>
<evidence type="ECO:0000256" key="3">
    <source>
        <dbReference type="SAM" id="MobiDB-lite"/>
    </source>
</evidence>
<evidence type="ECO:0000256" key="1">
    <source>
        <dbReference type="ARBA" id="ARBA00009085"/>
    </source>
</evidence>
<reference evidence="7" key="1">
    <citation type="journal article" date="2016" name="Proc. Natl. Acad. Sci. U.S.A.">
        <title>Chromosome-level assembly of Arabidopsis thaliana Ler reveals the extent of translocation and inversion polymorphisms.</title>
        <authorList>
            <person name="Zapata L."/>
            <person name="Ding J."/>
            <person name="Willing E.M."/>
            <person name="Hartwig B."/>
            <person name="Bezdan D."/>
            <person name="Jiao W.B."/>
            <person name="Patel V."/>
            <person name="Velikkakam James G."/>
            <person name="Koornneef M."/>
            <person name="Ossowski S."/>
            <person name="Schneeberger K."/>
        </authorList>
    </citation>
    <scope>NUCLEOTIDE SEQUENCE [LARGE SCALE GENOMIC DNA]</scope>
    <source>
        <strain evidence="7">cv. Landsberg erecta</strain>
    </source>
</reference>
<sequence length="859" mass="94930">MEVATSSTEITIQTDRDPSSNNNGSCAVASSTASAVFRKIEFHPARKPFNGFSNGRSDFKIETLNPCSSNQRLLSAPSAKKPDSSDLLEHGFEPDLTFSITFRKIGAGLQNLGNTCFLNSVLQCLTYTEPLAATLQTAAHQKYCHVAGFCALCAIQKHVRTARQANGRILAPKDLVSNLRCISRNFRNCRQEDAHEYMINLLECMHKCSLPSGVPSESSDAYRRSLVHKIFGGSLRSQVKCEQCSHCSNKFDPFLDLSLDISKADSLQRALSRFTAVELLDNGAKVYQCERCKQKVKAKKQLTVSKAPYVLTVHLKRFEAHRSEKIDRKVDFTSAIDMKPFVSGPHEGNLKYTLYGVLVHYGRSSHSGHYACFVRTSSGMWYSLDDNRVVQVSEKTVFNQKAYMLFYVRDRQNAVPKNSVPVVKKESFATNRASLIVASNIKDQVNGSTVIKECGFGALVANGLAPLKSCGPSTPAVLTQKDLNAKETQNNAISNVEAKEILETENGSAPVKTCDLAAPTVLVQKDLNTKEIFQKEVPLPQANGEGSLVKEDSKAACLILPEKVSPHLDGSANAQTLVKLPTLGPKAENSVEEKNSLNNLNEPANSLKVINVSVGNPPVEKAVLIDQTMGHHLEESATSIESLKLTSERETLTTPKKTRKPKTKTLKVEFKFFKLALGLRKKKVQRRERLSTTVAGEIISEELLSKKRVKYQDTNLIAPSKMISSSDGAVTSDQQQPVGSSDLSEASQNAKRKRESVLLQKEAVNILTRGVPETVVAKWDEEISASQKRGSKSEGASSIGYVADEWDEEYDRGKKKKIRIKEESYRGPNPFQMLASKRQKETKKKWTQSITDAKTAYRI</sequence>
<feature type="region of interest" description="Disordered" evidence="3">
    <location>
        <begin position="1"/>
        <end position="26"/>
    </location>
</feature>
<dbReference type="PANTHER" id="PTHR24006:SF663">
    <property type="entry name" value="UBIQUITIN CARBOXYL-TERMINAL HYDROLASE 23"/>
    <property type="match status" value="1"/>
</dbReference>
<comment type="similarity">
    <text evidence="1 2">Belongs to the peptidase C19 family.</text>
</comment>
<dbReference type="Gene3D" id="3.90.70.10">
    <property type="entry name" value="Cysteine proteinases"/>
    <property type="match status" value="1"/>
</dbReference>
<dbReference type="AlphaFoldDB" id="A0A178U7V9"/>
<dbReference type="SUPFAM" id="SSF54001">
    <property type="entry name" value="Cysteine proteinases"/>
    <property type="match status" value="1"/>
</dbReference>
<feature type="region of interest" description="Disordered" evidence="3">
    <location>
        <begin position="828"/>
        <end position="859"/>
    </location>
</feature>
<keyword evidence="2" id="KW-0833">Ubl conjugation pathway</keyword>
<dbReference type="InterPro" id="IPR038765">
    <property type="entry name" value="Papain-like_cys_pep_sf"/>
</dbReference>
<evidence type="ECO:0000313" key="7">
    <source>
        <dbReference type="Proteomes" id="UP000078284"/>
    </source>
</evidence>
<dbReference type="GO" id="GO:0004843">
    <property type="term" value="F:cysteine-type deubiquitinase activity"/>
    <property type="evidence" value="ECO:0007669"/>
    <property type="project" value="UniProtKB-UniRule"/>
</dbReference>
<dbReference type="EC" id="3.4.19.12" evidence="2"/>
<feature type="domain" description="USP" evidence="4">
    <location>
        <begin position="107"/>
        <end position="410"/>
    </location>
</feature>
<reference evidence="6 8" key="3">
    <citation type="submission" date="2019-11" db="EMBL/GenBank/DDBJ databases">
        <authorList>
            <person name="Jiao W.-B."/>
            <person name="Schneeberger K."/>
        </authorList>
    </citation>
    <scope>NUCLEOTIDE SEQUENCE [LARGE SCALE GENOMIC DNA]</scope>
    <source>
        <strain evidence="8">cv. An-1</strain>
    </source>
</reference>
<dbReference type="EMBL" id="CACRSJ010000110">
    <property type="protein sequence ID" value="VYS70712.1"/>
    <property type="molecule type" value="Genomic_DNA"/>
</dbReference>
<dbReference type="PROSITE" id="PS00973">
    <property type="entry name" value="USP_2"/>
    <property type="match status" value="1"/>
</dbReference>
<dbReference type="EMBL" id="LUHQ01000005">
    <property type="protein sequence ID" value="OAO89956.1"/>
    <property type="molecule type" value="Genomic_DNA"/>
</dbReference>
<dbReference type="InterPro" id="IPR018200">
    <property type="entry name" value="USP_CS"/>
</dbReference>